<dbReference type="PANTHER" id="PTHR43709:SF3">
    <property type="entry name" value="ISOMERASE YBHH-RELATED"/>
    <property type="match status" value="1"/>
</dbReference>
<dbReference type="OrthoDB" id="9779763at2"/>
<evidence type="ECO:0000313" key="3">
    <source>
        <dbReference type="EMBL" id="AXK81911.1"/>
    </source>
</evidence>
<protein>
    <submittedName>
        <fullName evidence="3">4-oxalomesaconate tautomerase</fullName>
        <ecNumber evidence="3">5.3.2.8</ecNumber>
    </submittedName>
</protein>
<organism evidence="3 4">
    <name type="scientific">Pseudolabrys taiwanensis</name>
    <dbReference type="NCBI Taxonomy" id="331696"/>
    <lineage>
        <taxon>Bacteria</taxon>
        <taxon>Pseudomonadati</taxon>
        <taxon>Pseudomonadota</taxon>
        <taxon>Alphaproteobacteria</taxon>
        <taxon>Hyphomicrobiales</taxon>
        <taxon>Xanthobacteraceae</taxon>
        <taxon>Pseudolabrys</taxon>
    </lineage>
</organism>
<keyword evidence="2 3" id="KW-0413">Isomerase</keyword>
<gene>
    <name evidence="3" type="ORF">DW352_16080</name>
</gene>
<dbReference type="NCBIfam" id="NF033377">
    <property type="entry name" value="OMA_tautomer"/>
    <property type="match status" value="1"/>
</dbReference>
<dbReference type="EMBL" id="CP031417">
    <property type="protein sequence ID" value="AXK81911.1"/>
    <property type="molecule type" value="Genomic_DNA"/>
</dbReference>
<sequence length="364" mass="38608">MRQQIKIPCTLMRGGTSRGPFFRASDLPQDRDERDAILLSAMGSGHELQIDGIGGGHPLTSKVAIVGPPTKAGADVDYLFAQVNVRDRVVDTSPNCGNMLAAVGPFAIDTGLVRAASDVTQVRIHNVNTGKLIEACVETPGGEVIYDGDARIDGVPGRAAPIRLRFLNAAGAKTGKLFPTGAVVDMIDGIEVTCIDAAMPLMIVRARDLGKTGWEQPSALNEDRAFLQRLETLRLEAGRRMGFPNVAELVIPKPVLLAPAQNGGAFSARYFMPHSCHTALAITGAVGLATACTQSGTVARAFAGEVRSPASLSIEHPLGSLEVRLEAAGEQNEPVVSVLRTARRLFEGAVYVRDPRADVRSQIS</sequence>
<proteinExistence type="inferred from homology"/>
<dbReference type="EC" id="5.3.2.8" evidence="3"/>
<keyword evidence="4" id="KW-1185">Reference proteome</keyword>
<dbReference type="AlphaFoldDB" id="A0A345ZYB4"/>
<evidence type="ECO:0000256" key="2">
    <source>
        <dbReference type="ARBA" id="ARBA00023235"/>
    </source>
</evidence>
<dbReference type="Gene3D" id="3.10.310.10">
    <property type="entry name" value="Diaminopimelate Epimerase, Chain A, domain 1"/>
    <property type="match status" value="2"/>
</dbReference>
<name>A0A345ZYB4_9HYPH</name>
<comment type="similarity">
    <text evidence="1">Belongs to the PrpF family.</text>
</comment>
<dbReference type="SUPFAM" id="SSF54506">
    <property type="entry name" value="Diaminopimelate epimerase-like"/>
    <property type="match status" value="2"/>
</dbReference>
<reference evidence="3 4" key="1">
    <citation type="submission" date="2018-07" db="EMBL/GenBank/DDBJ databases">
        <authorList>
            <person name="Quirk P.G."/>
            <person name="Krulwich T.A."/>
        </authorList>
    </citation>
    <scope>NUCLEOTIDE SEQUENCE [LARGE SCALE GENOMIC DNA]</scope>
    <source>
        <strain evidence="3 4">CC-BB4</strain>
    </source>
</reference>
<dbReference type="InterPro" id="IPR007400">
    <property type="entry name" value="PrpF-like"/>
</dbReference>
<accession>A0A345ZYB4</accession>
<dbReference type="GO" id="GO:0016853">
    <property type="term" value="F:isomerase activity"/>
    <property type="evidence" value="ECO:0007669"/>
    <property type="project" value="UniProtKB-KW"/>
</dbReference>
<dbReference type="RefSeq" id="WP_115692290.1">
    <property type="nucleotide sequence ID" value="NZ_CP031417.1"/>
</dbReference>
<dbReference type="InterPro" id="IPR047687">
    <property type="entry name" value="OMA_tautomer-like"/>
</dbReference>
<dbReference type="Proteomes" id="UP000254889">
    <property type="component" value="Chromosome"/>
</dbReference>
<dbReference type="KEGG" id="ptaw:DW352_16080"/>
<dbReference type="Pfam" id="PF04303">
    <property type="entry name" value="PrpF"/>
    <property type="match status" value="1"/>
</dbReference>
<evidence type="ECO:0000256" key="1">
    <source>
        <dbReference type="ARBA" id="ARBA00007673"/>
    </source>
</evidence>
<evidence type="ECO:0000313" key="4">
    <source>
        <dbReference type="Proteomes" id="UP000254889"/>
    </source>
</evidence>
<dbReference type="PANTHER" id="PTHR43709">
    <property type="entry name" value="ACONITATE ISOMERASE-RELATED"/>
    <property type="match status" value="1"/>
</dbReference>